<dbReference type="CDD" id="cd03801">
    <property type="entry name" value="GT4_PimA-like"/>
    <property type="match status" value="1"/>
</dbReference>
<dbReference type="GO" id="GO:0016757">
    <property type="term" value="F:glycosyltransferase activity"/>
    <property type="evidence" value="ECO:0007669"/>
    <property type="project" value="InterPro"/>
</dbReference>
<dbReference type="Gene3D" id="3.40.50.2000">
    <property type="entry name" value="Glycogen Phosphorylase B"/>
    <property type="match status" value="2"/>
</dbReference>
<dbReference type="InterPro" id="IPR027627">
    <property type="entry name" value="Glycosyltransferase_put"/>
</dbReference>
<protein>
    <recommendedName>
        <fullName evidence="2">Glycosyl transferase family 1 domain-containing protein</fullName>
    </recommendedName>
</protein>
<gene>
    <name evidence="3" type="ORF">MNBD_GAMMA05-126</name>
</gene>
<dbReference type="SUPFAM" id="SSF53756">
    <property type="entry name" value="UDP-Glycosyltransferase/glycogen phosphorylase"/>
    <property type="match status" value="1"/>
</dbReference>
<accession>A0A3B0W8H5</accession>
<evidence type="ECO:0000256" key="1">
    <source>
        <dbReference type="ARBA" id="ARBA00022679"/>
    </source>
</evidence>
<dbReference type="InterPro" id="IPR001296">
    <property type="entry name" value="Glyco_trans_1"/>
</dbReference>
<dbReference type="AlphaFoldDB" id="A0A3B0W8H5"/>
<feature type="domain" description="Glycosyl transferase family 1" evidence="2">
    <location>
        <begin position="144"/>
        <end position="292"/>
    </location>
</feature>
<name>A0A3B0W8H5_9ZZZZ</name>
<dbReference type="PANTHER" id="PTHR46401">
    <property type="entry name" value="GLYCOSYLTRANSFERASE WBBK-RELATED"/>
    <property type="match status" value="1"/>
</dbReference>
<keyword evidence="1" id="KW-0808">Transferase</keyword>
<dbReference type="PANTHER" id="PTHR46401:SF2">
    <property type="entry name" value="GLYCOSYLTRANSFERASE WBBK-RELATED"/>
    <property type="match status" value="1"/>
</dbReference>
<dbReference type="EMBL" id="UOFE01000026">
    <property type="protein sequence ID" value="VAW52245.1"/>
    <property type="molecule type" value="Genomic_DNA"/>
</dbReference>
<dbReference type="Pfam" id="PF00534">
    <property type="entry name" value="Glycos_transf_1"/>
    <property type="match status" value="1"/>
</dbReference>
<evidence type="ECO:0000259" key="2">
    <source>
        <dbReference type="Pfam" id="PF00534"/>
    </source>
</evidence>
<organism evidence="3">
    <name type="scientific">hydrothermal vent metagenome</name>
    <dbReference type="NCBI Taxonomy" id="652676"/>
    <lineage>
        <taxon>unclassified sequences</taxon>
        <taxon>metagenomes</taxon>
        <taxon>ecological metagenomes</taxon>
    </lineage>
</organism>
<evidence type="ECO:0000313" key="3">
    <source>
        <dbReference type="EMBL" id="VAW52245.1"/>
    </source>
</evidence>
<dbReference type="NCBIfam" id="TIGR04348">
    <property type="entry name" value="selenoneine biosynthesis selenosugar synthase SenB"/>
    <property type="match status" value="1"/>
</dbReference>
<reference evidence="3" key="1">
    <citation type="submission" date="2018-06" db="EMBL/GenBank/DDBJ databases">
        <authorList>
            <person name="Zhirakovskaya E."/>
        </authorList>
    </citation>
    <scope>NUCLEOTIDE SEQUENCE</scope>
</reference>
<sequence length="321" mass="35976">MHIGIITPAAAKSLNGNRATATRWADFLRQLGHKVTICVSWDGVAYDLVIALHAWRSAESIAAFKKRYPNLPLVLAMTGTDLYRFIKSHPEPTLTSIKLADRLVTLHRLATRVLPKSAHHKIHVIHQSAIPLPSPVKRSVRHFDICVAGHLREEKDSMRVAYAVRDLPKSSRIRVLHFGKAHNDEWAGYAKHEMKTNKRYHWLGEVPHWKVRQAYSSCHLMVLPSVMEGGANVISEATVAGLPVIASEIDGSIGLLGEDYAGYFPVQDTDALREVLLKAEAEPKFVKKLEQQCKRCASLFTREAEKQGWTDLLNDMGLSEN</sequence>
<proteinExistence type="predicted"/>